<dbReference type="Proteomes" id="UP001176891">
    <property type="component" value="Unassembled WGS sequence"/>
</dbReference>
<dbReference type="InterPro" id="IPR000917">
    <property type="entry name" value="Sulfatase_N"/>
</dbReference>
<gene>
    <name evidence="6" type="ORF">Q4Q39_02180</name>
</gene>
<comment type="similarity">
    <text evidence="1">Belongs to the sulfatase family.</text>
</comment>
<dbReference type="PANTHER" id="PTHR42693:SF53">
    <property type="entry name" value="ENDO-4-O-SULFATASE"/>
    <property type="match status" value="1"/>
</dbReference>
<accession>A0ABT8WXX9</accession>
<evidence type="ECO:0000313" key="7">
    <source>
        <dbReference type="Proteomes" id="UP001176891"/>
    </source>
</evidence>
<dbReference type="RefSeq" id="WP_303280721.1">
    <property type="nucleotide sequence ID" value="NZ_BAABCZ010000016.1"/>
</dbReference>
<dbReference type="Gene3D" id="3.30.1120.10">
    <property type="match status" value="1"/>
</dbReference>
<sequence length="511" mass="58619">MINKNDEILLMMIRKALIPFLLIIFLLQACEQKENKPNVIILYADDMGYGDLAIQNPSSKIPTPNLDQLARDGMLFTDGHSSSGICTPSRYALLTGRYHWREFHGIVGSMGLPAFKEGQYTIGKMFQDNGYATACIGKWHLGWNWDKMVKPNWESKKKLQSFPPEAFDWTQEISGGPLDRGFDMYYGDGTINFPPYTWVENNKVITEPNTYYESKKTKGPEGSWECRAGVGEKDWDFYKVLPTLTQKAVDYVKGRKKENKPFFLYMPFPSPHAPIIPNKEFVGKSKAGAYGDYVYQTDWCAGQILKALKEIGEEENTIVIFSADNGPEHYAYPRIENYDHYSMGEFRGLKRDLYEGGHHVPFIVKWPKKIKEGGVSNQVINQVDILKTLSSIINADLPKGFTHDGYNFSDVWFGKELESSLRKATVQNTFEDKYALRMGDWLYINYPTGYAKPNQPKWLKEKYPPLDQPVQLYNLSEDVGQKNNLAAQIPEKVSQMQRKLDDIRVKETFVE</sequence>
<dbReference type="InterPro" id="IPR024607">
    <property type="entry name" value="Sulfatase_CS"/>
</dbReference>
<dbReference type="Gene3D" id="3.40.720.10">
    <property type="entry name" value="Alkaline Phosphatase, subunit A"/>
    <property type="match status" value="1"/>
</dbReference>
<evidence type="ECO:0000259" key="5">
    <source>
        <dbReference type="Pfam" id="PF00884"/>
    </source>
</evidence>
<dbReference type="InterPro" id="IPR050738">
    <property type="entry name" value="Sulfatase"/>
</dbReference>
<keyword evidence="3" id="KW-0378">Hydrolase</keyword>
<proteinExistence type="inferred from homology"/>
<evidence type="ECO:0000256" key="1">
    <source>
        <dbReference type="ARBA" id="ARBA00008779"/>
    </source>
</evidence>
<feature type="domain" description="Sulfatase N-terminal" evidence="5">
    <location>
        <begin position="37"/>
        <end position="392"/>
    </location>
</feature>
<keyword evidence="2" id="KW-0479">Metal-binding</keyword>
<organism evidence="6 7">
    <name type="scientific">Flavivirga amylovorans</name>
    <dbReference type="NCBI Taxonomy" id="870486"/>
    <lineage>
        <taxon>Bacteria</taxon>
        <taxon>Pseudomonadati</taxon>
        <taxon>Bacteroidota</taxon>
        <taxon>Flavobacteriia</taxon>
        <taxon>Flavobacteriales</taxon>
        <taxon>Flavobacteriaceae</taxon>
        <taxon>Flavivirga</taxon>
    </lineage>
</organism>
<evidence type="ECO:0000256" key="3">
    <source>
        <dbReference type="ARBA" id="ARBA00022801"/>
    </source>
</evidence>
<dbReference type="PROSITE" id="PS51257">
    <property type="entry name" value="PROKAR_LIPOPROTEIN"/>
    <property type="match status" value="1"/>
</dbReference>
<dbReference type="SUPFAM" id="SSF53649">
    <property type="entry name" value="Alkaline phosphatase-like"/>
    <property type="match status" value="1"/>
</dbReference>
<dbReference type="PROSITE" id="PS00523">
    <property type="entry name" value="SULFATASE_1"/>
    <property type="match status" value="1"/>
</dbReference>
<name>A0ABT8WXX9_9FLAO</name>
<evidence type="ECO:0000256" key="4">
    <source>
        <dbReference type="ARBA" id="ARBA00022837"/>
    </source>
</evidence>
<reference evidence="6" key="1">
    <citation type="submission" date="2023-07" db="EMBL/GenBank/DDBJ databases">
        <title>Two novel species in the genus Flavivirga.</title>
        <authorList>
            <person name="Kwon K."/>
        </authorList>
    </citation>
    <scope>NUCLEOTIDE SEQUENCE</scope>
    <source>
        <strain evidence="6">KACC 14157</strain>
    </source>
</reference>
<evidence type="ECO:0000256" key="2">
    <source>
        <dbReference type="ARBA" id="ARBA00022723"/>
    </source>
</evidence>
<evidence type="ECO:0000313" key="6">
    <source>
        <dbReference type="EMBL" id="MDO5986200.1"/>
    </source>
</evidence>
<dbReference type="InterPro" id="IPR017850">
    <property type="entry name" value="Alkaline_phosphatase_core_sf"/>
</dbReference>
<keyword evidence="7" id="KW-1185">Reference proteome</keyword>
<protein>
    <submittedName>
        <fullName evidence="6">Arylsulfatase</fullName>
    </submittedName>
</protein>
<dbReference type="PANTHER" id="PTHR42693">
    <property type="entry name" value="ARYLSULFATASE FAMILY MEMBER"/>
    <property type="match status" value="1"/>
</dbReference>
<dbReference type="Pfam" id="PF00884">
    <property type="entry name" value="Sulfatase"/>
    <property type="match status" value="1"/>
</dbReference>
<dbReference type="PROSITE" id="PS00149">
    <property type="entry name" value="SULFATASE_2"/>
    <property type="match status" value="1"/>
</dbReference>
<keyword evidence="4" id="KW-0106">Calcium</keyword>
<comment type="caution">
    <text evidence="6">The sequence shown here is derived from an EMBL/GenBank/DDBJ whole genome shotgun (WGS) entry which is preliminary data.</text>
</comment>
<dbReference type="EMBL" id="JAUOEM010000001">
    <property type="protein sequence ID" value="MDO5986200.1"/>
    <property type="molecule type" value="Genomic_DNA"/>
</dbReference>
<dbReference type="CDD" id="cd16143">
    <property type="entry name" value="ARS_like"/>
    <property type="match status" value="1"/>
</dbReference>